<dbReference type="Proteomes" id="UP000075901">
    <property type="component" value="Unassembled WGS sequence"/>
</dbReference>
<reference evidence="3" key="2">
    <citation type="submission" date="2020-05" db="UniProtKB">
        <authorList>
            <consortium name="EnsemblMetazoa"/>
        </authorList>
    </citation>
    <scope>IDENTIFICATION</scope>
    <source>
        <strain evidence="3">maculatus3</strain>
    </source>
</reference>
<evidence type="ECO:0000313" key="3">
    <source>
        <dbReference type="EnsemblMetazoa" id="AMAM008713-PA"/>
    </source>
</evidence>
<reference evidence="4" key="1">
    <citation type="submission" date="2013-09" db="EMBL/GenBank/DDBJ databases">
        <title>The Genome Sequence of Anopheles maculatus species B.</title>
        <authorList>
            <consortium name="The Broad Institute Genomics Platform"/>
            <person name="Neafsey D.E."/>
            <person name="Besansky N."/>
            <person name="Howell P."/>
            <person name="Walton C."/>
            <person name="Young S.K."/>
            <person name="Zeng Q."/>
            <person name="Gargeya S."/>
            <person name="Fitzgerald M."/>
            <person name="Haas B."/>
            <person name="Abouelleil A."/>
            <person name="Allen A.W."/>
            <person name="Alvarado L."/>
            <person name="Arachchi H.M."/>
            <person name="Berlin A.M."/>
            <person name="Chapman S.B."/>
            <person name="Gainer-Dewar J."/>
            <person name="Goldberg J."/>
            <person name="Griggs A."/>
            <person name="Gujja S."/>
            <person name="Hansen M."/>
            <person name="Howarth C."/>
            <person name="Imamovic A."/>
            <person name="Ireland A."/>
            <person name="Larimer J."/>
            <person name="McCowan C."/>
            <person name="Murphy C."/>
            <person name="Pearson M."/>
            <person name="Poon T.W."/>
            <person name="Priest M."/>
            <person name="Roberts A."/>
            <person name="Saif S."/>
            <person name="Shea T."/>
            <person name="Sisk P."/>
            <person name="Sykes S."/>
            <person name="Wortman J."/>
            <person name="Nusbaum C."/>
            <person name="Birren B."/>
        </authorList>
    </citation>
    <scope>NUCLEOTIDE SEQUENCE [LARGE SCALE GENOMIC DNA]</scope>
    <source>
        <strain evidence="4">maculatus3</strain>
    </source>
</reference>
<evidence type="ECO:0000256" key="2">
    <source>
        <dbReference type="SAM" id="SignalP"/>
    </source>
</evidence>
<protein>
    <recommendedName>
        <fullName evidence="5">Protein tweety homolog</fullName>
    </recommendedName>
</protein>
<feature type="signal peptide" evidence="2">
    <location>
        <begin position="1"/>
        <end position="18"/>
    </location>
</feature>
<keyword evidence="1" id="KW-0472">Membrane</keyword>
<dbReference type="VEuPathDB" id="VectorBase:AMAM008713"/>
<keyword evidence="1" id="KW-1133">Transmembrane helix</keyword>
<feature type="transmembrane region" description="Helical" evidence="1">
    <location>
        <begin position="150"/>
        <end position="174"/>
    </location>
</feature>
<sequence length="196" mass="21048">MILFLLLLLLLLLYCRFCFSPSHHRPLAMMGRPQAVAPVVDYYYYDYYYDGAPPATDPNDGAVVGDADDRDVDVGVVVVVVLEEVLVMIELVVVVVSLVMMEFTEDVGDVDDTTKVVAGTRSPVLLASVASAVAWAAIDPISFISCTLVVTVLGVVITSAAVLLLITLGVPLAVKLTALPPLLSLRFFSGHTYPFG</sequence>
<organism evidence="3 4">
    <name type="scientific">Anopheles maculatus</name>
    <dbReference type="NCBI Taxonomy" id="74869"/>
    <lineage>
        <taxon>Eukaryota</taxon>
        <taxon>Metazoa</taxon>
        <taxon>Ecdysozoa</taxon>
        <taxon>Arthropoda</taxon>
        <taxon>Hexapoda</taxon>
        <taxon>Insecta</taxon>
        <taxon>Pterygota</taxon>
        <taxon>Neoptera</taxon>
        <taxon>Endopterygota</taxon>
        <taxon>Diptera</taxon>
        <taxon>Nematocera</taxon>
        <taxon>Culicoidea</taxon>
        <taxon>Culicidae</taxon>
        <taxon>Anophelinae</taxon>
        <taxon>Anopheles</taxon>
        <taxon>Anopheles maculatus group</taxon>
    </lineage>
</organism>
<proteinExistence type="predicted"/>
<dbReference type="EnsemblMetazoa" id="AMAM008713-RA">
    <property type="protein sequence ID" value="AMAM008713-PA"/>
    <property type="gene ID" value="AMAM008713"/>
</dbReference>
<keyword evidence="1" id="KW-0812">Transmembrane</keyword>
<feature type="transmembrane region" description="Helical" evidence="1">
    <location>
        <begin position="85"/>
        <end position="103"/>
    </location>
</feature>
<dbReference type="AlphaFoldDB" id="A0A182SKR9"/>
<keyword evidence="4" id="KW-1185">Reference proteome</keyword>
<feature type="chain" id="PRO_5008135862" description="Protein tweety homolog" evidence="2">
    <location>
        <begin position="19"/>
        <end position="196"/>
    </location>
</feature>
<evidence type="ECO:0000256" key="1">
    <source>
        <dbReference type="SAM" id="Phobius"/>
    </source>
</evidence>
<keyword evidence="2" id="KW-0732">Signal</keyword>
<accession>A0A182SKR9</accession>
<evidence type="ECO:0000313" key="4">
    <source>
        <dbReference type="Proteomes" id="UP000075901"/>
    </source>
</evidence>
<feature type="transmembrane region" description="Helical" evidence="1">
    <location>
        <begin position="124"/>
        <end position="144"/>
    </location>
</feature>
<name>A0A182SKR9_9DIPT</name>
<evidence type="ECO:0008006" key="5">
    <source>
        <dbReference type="Google" id="ProtNLM"/>
    </source>
</evidence>